<dbReference type="InParanoid" id="G3HB31"/>
<dbReference type="Proteomes" id="UP000001075">
    <property type="component" value="Unassembled WGS sequence"/>
</dbReference>
<evidence type="ECO:0000313" key="1">
    <source>
        <dbReference type="EMBL" id="EGV99954.1"/>
    </source>
</evidence>
<dbReference type="EMBL" id="JH000261">
    <property type="protein sequence ID" value="EGV99954.1"/>
    <property type="molecule type" value="Genomic_DNA"/>
</dbReference>
<protein>
    <submittedName>
        <fullName evidence="1">Uncharacterized protein</fullName>
    </submittedName>
</protein>
<evidence type="ECO:0000313" key="2">
    <source>
        <dbReference type="Proteomes" id="UP000001075"/>
    </source>
</evidence>
<name>G3HB31_CRIGR</name>
<reference evidence="2" key="1">
    <citation type="journal article" date="2011" name="Nat. Biotechnol.">
        <title>The genomic sequence of the Chinese hamster ovary (CHO)-K1 cell line.</title>
        <authorList>
            <person name="Xu X."/>
            <person name="Nagarajan H."/>
            <person name="Lewis N.E."/>
            <person name="Pan S."/>
            <person name="Cai Z."/>
            <person name="Liu X."/>
            <person name="Chen W."/>
            <person name="Xie M."/>
            <person name="Wang W."/>
            <person name="Hammond S."/>
            <person name="Andersen M.R."/>
            <person name="Neff N."/>
            <person name="Passarelli B."/>
            <person name="Koh W."/>
            <person name="Fan H.C."/>
            <person name="Wang J."/>
            <person name="Gui Y."/>
            <person name="Lee K.H."/>
            <person name="Betenbaugh M.J."/>
            <person name="Quake S.R."/>
            <person name="Famili I."/>
            <person name="Palsson B.O."/>
            <person name="Wang J."/>
        </authorList>
    </citation>
    <scope>NUCLEOTIDE SEQUENCE [LARGE SCALE GENOMIC DNA]</scope>
    <source>
        <strain evidence="2">CHO K1 cell line</strain>
    </source>
</reference>
<accession>G3HB31</accession>
<gene>
    <name evidence="1" type="ORF">I79_007646</name>
</gene>
<dbReference type="AlphaFoldDB" id="G3HB31"/>
<sequence>MCCQTPTYASVLERKETLHQCTASPYGNCSRGLFEISSAGPRDVARRVEDSACGGQSRL</sequence>
<organism evidence="1 2">
    <name type="scientific">Cricetulus griseus</name>
    <name type="common">Chinese hamster</name>
    <name type="synonym">Cricetulus barabensis griseus</name>
    <dbReference type="NCBI Taxonomy" id="10029"/>
    <lineage>
        <taxon>Eukaryota</taxon>
        <taxon>Metazoa</taxon>
        <taxon>Chordata</taxon>
        <taxon>Craniata</taxon>
        <taxon>Vertebrata</taxon>
        <taxon>Euteleostomi</taxon>
        <taxon>Mammalia</taxon>
        <taxon>Eutheria</taxon>
        <taxon>Euarchontoglires</taxon>
        <taxon>Glires</taxon>
        <taxon>Rodentia</taxon>
        <taxon>Myomorpha</taxon>
        <taxon>Muroidea</taxon>
        <taxon>Cricetidae</taxon>
        <taxon>Cricetinae</taxon>
        <taxon>Cricetulus</taxon>
    </lineage>
</organism>
<proteinExistence type="predicted"/>